<gene>
    <name evidence="9" type="primary">TACC3_3</name>
    <name evidence="9" type="ORF">P7K49_015562</name>
</gene>
<keyword evidence="6" id="KW-0206">Cytoskeleton</keyword>
<evidence type="ECO:0000256" key="2">
    <source>
        <dbReference type="ARBA" id="ARBA00009423"/>
    </source>
</evidence>
<sequence>MDRFKEVTYQVMEEVQKQKELAKADIQKVLKEKDQLTADLNSMEKSFSDLFKRFEKQKEVIEGYCKNEESLKKCAEDYLARITQAGQRCQALKAHTEEKLQLANEIIQVQSKAEAEALALQASLRKEQMRVQSLERTVEEKTKRMRS</sequence>
<dbReference type="EMBL" id="JASSZA010000007">
    <property type="protein sequence ID" value="KAK2106048.1"/>
    <property type="molecule type" value="Genomic_DNA"/>
</dbReference>
<protein>
    <submittedName>
        <fullName evidence="9">Transforming acidic coiled-coil-containing protein 3</fullName>
    </submittedName>
</protein>
<reference evidence="9 10" key="1">
    <citation type="submission" date="2023-05" db="EMBL/GenBank/DDBJ databases">
        <title>B98-5 Cell Line De Novo Hybrid Assembly: An Optical Mapping Approach.</title>
        <authorList>
            <person name="Kananen K."/>
            <person name="Auerbach J.A."/>
            <person name="Kautto E."/>
            <person name="Blachly J.S."/>
        </authorList>
    </citation>
    <scope>NUCLEOTIDE SEQUENCE [LARGE SCALE GENOMIC DNA]</scope>
    <source>
        <strain evidence="9">B95-8</strain>
        <tissue evidence="9">Cell line</tissue>
    </source>
</reference>
<dbReference type="Pfam" id="PF05010">
    <property type="entry name" value="TACC_C"/>
    <property type="match status" value="1"/>
</dbReference>
<feature type="coiled-coil region" evidence="7">
    <location>
        <begin position="12"/>
        <end position="46"/>
    </location>
</feature>
<comment type="similarity">
    <text evidence="2">Belongs to the TACC family.</text>
</comment>
<evidence type="ECO:0000313" key="10">
    <source>
        <dbReference type="Proteomes" id="UP001266305"/>
    </source>
</evidence>
<evidence type="ECO:0000259" key="8">
    <source>
        <dbReference type="Pfam" id="PF05010"/>
    </source>
</evidence>
<evidence type="ECO:0000256" key="3">
    <source>
        <dbReference type="ARBA" id="ARBA00022490"/>
    </source>
</evidence>
<evidence type="ECO:0000313" key="9">
    <source>
        <dbReference type="EMBL" id="KAK2106048.1"/>
    </source>
</evidence>
<keyword evidence="5 7" id="KW-0175">Coiled coil</keyword>
<evidence type="ECO:0000256" key="7">
    <source>
        <dbReference type="SAM" id="Coils"/>
    </source>
</evidence>
<organism evidence="9 10">
    <name type="scientific">Saguinus oedipus</name>
    <name type="common">Cotton-top tamarin</name>
    <name type="synonym">Oedipomidas oedipus</name>
    <dbReference type="NCBI Taxonomy" id="9490"/>
    <lineage>
        <taxon>Eukaryota</taxon>
        <taxon>Metazoa</taxon>
        <taxon>Chordata</taxon>
        <taxon>Craniata</taxon>
        <taxon>Vertebrata</taxon>
        <taxon>Euteleostomi</taxon>
        <taxon>Mammalia</taxon>
        <taxon>Eutheria</taxon>
        <taxon>Euarchontoglires</taxon>
        <taxon>Primates</taxon>
        <taxon>Haplorrhini</taxon>
        <taxon>Platyrrhini</taxon>
        <taxon>Cebidae</taxon>
        <taxon>Callitrichinae</taxon>
        <taxon>Saguinus</taxon>
    </lineage>
</organism>
<evidence type="ECO:0000256" key="5">
    <source>
        <dbReference type="ARBA" id="ARBA00023054"/>
    </source>
</evidence>
<dbReference type="Gene3D" id="1.20.5.1700">
    <property type="match status" value="1"/>
</dbReference>
<keyword evidence="3" id="KW-0963">Cytoplasm</keyword>
<dbReference type="InterPro" id="IPR039915">
    <property type="entry name" value="TACC"/>
</dbReference>
<comment type="subcellular location">
    <subcellularLocation>
        <location evidence="1">Cytoplasm</location>
        <location evidence="1">Cytoskeleton</location>
    </subcellularLocation>
</comment>
<dbReference type="PANTHER" id="PTHR13924">
    <property type="entry name" value="TRANSFORMING ACIDIC COILED-COIL CONTAINING PROTEIN 1/2"/>
    <property type="match status" value="1"/>
</dbReference>
<keyword evidence="10" id="KW-1185">Reference proteome</keyword>
<feature type="coiled-coil region" evidence="7">
    <location>
        <begin position="92"/>
        <end position="144"/>
    </location>
</feature>
<proteinExistence type="inferred from homology"/>
<evidence type="ECO:0000256" key="4">
    <source>
        <dbReference type="ARBA" id="ARBA00022553"/>
    </source>
</evidence>
<name>A0ABQ9V9L4_SAGOE</name>
<evidence type="ECO:0000256" key="6">
    <source>
        <dbReference type="ARBA" id="ARBA00023212"/>
    </source>
</evidence>
<dbReference type="InterPro" id="IPR007707">
    <property type="entry name" value="TACC_C"/>
</dbReference>
<dbReference type="PANTHER" id="PTHR13924:SF4">
    <property type="entry name" value="TRANSFORMING ACIDIC COILED-COIL-CONTAINING PROTEIN 3"/>
    <property type="match status" value="1"/>
</dbReference>
<dbReference type="Proteomes" id="UP001266305">
    <property type="component" value="Unassembled WGS sequence"/>
</dbReference>
<keyword evidence="4" id="KW-0597">Phosphoprotein</keyword>
<accession>A0ABQ9V9L4</accession>
<feature type="domain" description="Transforming acidic coiled-coil-containing protein C-terminal" evidence="8">
    <location>
        <begin position="1"/>
        <end position="144"/>
    </location>
</feature>
<evidence type="ECO:0000256" key="1">
    <source>
        <dbReference type="ARBA" id="ARBA00004245"/>
    </source>
</evidence>
<comment type="caution">
    <text evidence="9">The sequence shown here is derived from an EMBL/GenBank/DDBJ whole genome shotgun (WGS) entry which is preliminary data.</text>
</comment>